<feature type="compositionally biased region" description="Acidic residues" evidence="1">
    <location>
        <begin position="452"/>
        <end position="464"/>
    </location>
</feature>
<dbReference type="Pfam" id="PF26649">
    <property type="entry name" value="Ajm-1"/>
    <property type="match status" value="1"/>
</dbReference>
<feature type="compositionally biased region" description="Polar residues" evidence="1">
    <location>
        <begin position="1197"/>
        <end position="1209"/>
    </location>
</feature>
<feature type="compositionally biased region" description="Polar residues" evidence="1">
    <location>
        <begin position="38"/>
        <end position="48"/>
    </location>
</feature>
<feature type="region of interest" description="Disordered" evidence="1">
    <location>
        <begin position="1065"/>
        <end position="1084"/>
    </location>
</feature>
<sequence>MAENIAFSDWSEKLDTAGTNHWLPAYGLQQPPMAIVGNSHQQNDSTFDSGPHDHTDYFGDNNDDDLCDNGDEDNWSSFNQNNYNGNLVRSTSYIYLETILEETSDDLRTDSERSSEEDFIREENWSVKNRDPFNLFNSSDNNKTGLRMYDNNDPGVHDDDDNDTVFYRDDLQDHHVWTTSGLTNGCGGSGSLLQFESLEKQCEQTVFRTTATAAPFMSNSAESLNSNRPTTGVSRRHNMKYLSAIAGVDDECNTIDEDETMLCSTPFSSYAGDGSSSVKSLSKSVESVHSAASRKRYNNKDNMNDVSQSLEDLRRCRDDGLQYDSTTTTVACTAQPAAGMYKTVDCLIDPAYRKTSVDDETDDKKPEDIIQVVGCKQQQQQQRSSENLSEDSGFGDQVPRGPAVQTYKPIVEDENYFEMSTKSIVTIAAALAPVICGVTEKGTENDSGGGGGDDDDDDGNDADDEVKSKFSTAWHGYPDLGDRPSVTTESPTTDDDDDDHHRRHQHHLHHLDGMMASRLPMSSTPNLCAEGLLAESGGDYMRSKKLLDSTVSLDRSHSLKRIHYESESALSIASSRGSNLLITTSFVSLAAAPTPNKGVHFCPVVSEVNWRESFSSSSCTDIGDNGSDEPLETEDDDDYDRVSDEVDENIDTMVMKLLTSLPSETKRPSVAEKQQLRERLDFITGGSPPMSHRICAAPTNATATGSAVPPVGGENSRNTRSVQLRPAEVETPAVAMSSKSKSIGGKLGGFFQRFSLRRLSGRRNKNKKKQKVEEVGDVTFTARVATMAAPSSNNCRPDTPPPPPPVSSRSSTAGDRGKKPPLPPQPPIADGNTTRRRLMYDENRGSQLLPSPALPTAGSRASLQSRSPAAAAAMSRPDHRAGLLETDLDSNVTRTSSSSLMMGGGGCSPNKKARSLLDLGASSAKLSLAPNDSNRPSVDGSSSNSTDYRAKSMEFLLDKENQAAVQAPENELRKVNVNGGERILSEHELRIQRSLQRLNLPEWYKTCNVPAQGFLLKRHSDAGHTTSMSSLSSNQSQSPKMYSNCNNTLLSPQTHTATKNFSRWSTSRLNGSNSNSTSPCSSTRSSFNYRQPYLGWRSQEKLSKPRTPAERLAAGLIAQQQNEPTCQTSLSEVQSSIKEVTSAIANYVSSSTPGGSKERLNTDYQDTPSGCPSLRGSTGRLCWLESSFVGNKRPSLTRDTPPSEISTPPSHRKVTSNRQTQNNGSWVNVSGNTLTTSQNKHLNNDGLNHSGTATPFPGGPPSGSIRCRYSECQRSATIYEARRTFKMCHNCNHMYCSRRCRRAHWQNHRKTCLDRRTATLCQSIVDAIKANDRCVERLSTIARRGYLTQGRGAVKCYFSGIELADKFVRGGGGGGDDMQCEPVYAKWTDIDPELDALEQLCKTYNPDTRFVLHVSVCVQSEVPGPGPVQWERHVVYKCIKCHLDKNLRPVTTAAAAAAEPINYNKDAVGHRRRSDSTVDTVASSGGGPDTLILTSLPGYDRRDTHTARRVCFVNVQRHLRQRGVEFRQQFPDVYQKLCEYVDGDADVMFTPVTIYPRDKVSGKTFMCIIMPDTEPEKLSLLPEDSSKVQTIDISLQESTPTTVDDHSP</sequence>
<feature type="region of interest" description="Disordered" evidence="1">
    <location>
        <begin position="440"/>
        <end position="508"/>
    </location>
</feature>
<evidence type="ECO:0000259" key="2">
    <source>
        <dbReference type="Pfam" id="PF26649"/>
    </source>
</evidence>
<dbReference type="SUPFAM" id="SSF144232">
    <property type="entry name" value="HIT/MYND zinc finger-like"/>
    <property type="match status" value="1"/>
</dbReference>
<proteinExistence type="predicted"/>
<feature type="compositionally biased region" description="Polar residues" evidence="1">
    <location>
        <begin position="930"/>
        <end position="946"/>
    </location>
</feature>
<feature type="compositionally biased region" description="Low complexity" evidence="1">
    <location>
        <begin position="859"/>
        <end position="875"/>
    </location>
</feature>
<name>A0A5E4NCH7_9HEMI</name>
<feature type="region of interest" description="Disordered" evidence="1">
    <location>
        <begin position="375"/>
        <end position="402"/>
    </location>
</feature>
<dbReference type="GO" id="GO:0043296">
    <property type="term" value="C:apical junction complex"/>
    <property type="evidence" value="ECO:0007669"/>
    <property type="project" value="TreeGrafter"/>
</dbReference>
<dbReference type="OrthoDB" id="6431454at2759"/>
<dbReference type="GO" id="GO:0005886">
    <property type="term" value="C:plasma membrane"/>
    <property type="evidence" value="ECO:0007669"/>
    <property type="project" value="TreeGrafter"/>
</dbReference>
<evidence type="ECO:0000313" key="3">
    <source>
        <dbReference type="EMBL" id="VVC40836.1"/>
    </source>
</evidence>
<feature type="compositionally biased region" description="Polar residues" evidence="1">
    <location>
        <begin position="1216"/>
        <end position="1253"/>
    </location>
</feature>
<feature type="region of interest" description="Disordered" evidence="1">
    <location>
        <begin position="787"/>
        <end position="833"/>
    </location>
</feature>
<feature type="region of interest" description="Disordered" evidence="1">
    <location>
        <begin position="1192"/>
        <end position="1260"/>
    </location>
</feature>
<feature type="region of interest" description="Disordered" evidence="1">
    <location>
        <begin position="845"/>
        <end position="913"/>
    </location>
</feature>
<evidence type="ECO:0000256" key="1">
    <source>
        <dbReference type="SAM" id="MobiDB-lite"/>
    </source>
</evidence>
<feature type="region of interest" description="Disordered" evidence="1">
    <location>
        <begin position="35"/>
        <end position="56"/>
    </location>
</feature>
<accession>A0A5E4NCH7</accession>
<dbReference type="InterPro" id="IPR058586">
    <property type="entry name" value="Ajm-1"/>
</dbReference>
<organism evidence="3 4">
    <name type="scientific">Cinara cedri</name>
    <dbReference type="NCBI Taxonomy" id="506608"/>
    <lineage>
        <taxon>Eukaryota</taxon>
        <taxon>Metazoa</taxon>
        <taxon>Ecdysozoa</taxon>
        <taxon>Arthropoda</taxon>
        <taxon>Hexapoda</taxon>
        <taxon>Insecta</taxon>
        <taxon>Pterygota</taxon>
        <taxon>Neoptera</taxon>
        <taxon>Paraneoptera</taxon>
        <taxon>Hemiptera</taxon>
        <taxon>Sternorrhyncha</taxon>
        <taxon>Aphidomorpha</taxon>
        <taxon>Aphidoidea</taxon>
        <taxon>Aphididae</taxon>
        <taxon>Lachninae</taxon>
        <taxon>Cinara</taxon>
    </lineage>
</organism>
<feature type="domain" description="Apical junction molecule ajm1 alpha/beta" evidence="2">
    <location>
        <begin position="1316"/>
        <end position="1423"/>
    </location>
</feature>
<keyword evidence="4" id="KW-1185">Reference proteome</keyword>
<feature type="compositionally biased region" description="Low complexity" evidence="1">
    <location>
        <begin position="1070"/>
        <end position="1084"/>
    </location>
</feature>
<dbReference type="EMBL" id="CABPRJ010001908">
    <property type="protein sequence ID" value="VVC40836.1"/>
    <property type="molecule type" value="Genomic_DNA"/>
</dbReference>
<dbReference type="GO" id="GO:0045216">
    <property type="term" value="P:cell-cell junction organization"/>
    <property type="evidence" value="ECO:0007669"/>
    <property type="project" value="InterPro"/>
</dbReference>
<protein>
    <recommendedName>
        <fullName evidence="2">Apical junction molecule ajm1 alpha/beta domain-containing protein</fullName>
    </recommendedName>
</protein>
<dbReference type="Proteomes" id="UP000325440">
    <property type="component" value="Unassembled WGS sequence"/>
</dbReference>
<dbReference type="PANTHER" id="PTHR21517:SF3">
    <property type="entry name" value="APICAL JUNCTION COMPONENT 1 HOMOLOG"/>
    <property type="match status" value="1"/>
</dbReference>
<feature type="region of interest" description="Disordered" evidence="1">
    <location>
        <begin position="617"/>
        <end position="640"/>
    </location>
</feature>
<feature type="compositionally biased region" description="Acidic residues" evidence="1">
    <location>
        <begin position="626"/>
        <end position="640"/>
    </location>
</feature>
<evidence type="ECO:0000313" key="4">
    <source>
        <dbReference type="Proteomes" id="UP000325440"/>
    </source>
</evidence>
<reference evidence="3 4" key="1">
    <citation type="submission" date="2019-08" db="EMBL/GenBank/DDBJ databases">
        <authorList>
            <person name="Alioto T."/>
            <person name="Alioto T."/>
            <person name="Gomez Garrido J."/>
        </authorList>
    </citation>
    <scope>NUCLEOTIDE SEQUENCE [LARGE SCALE GENOMIC DNA]</scope>
</reference>
<gene>
    <name evidence="3" type="ORF">CINCED_3A021759</name>
</gene>
<dbReference type="PANTHER" id="PTHR21517">
    <property type="entry name" value="APICAL JUNCTION COMPONENT 1 HOMOLOG"/>
    <property type="match status" value="1"/>
</dbReference>
<feature type="region of interest" description="Disordered" evidence="1">
    <location>
        <begin position="1149"/>
        <end position="1171"/>
    </location>
</feature>
<feature type="region of interest" description="Disordered" evidence="1">
    <location>
        <begin position="926"/>
        <end position="946"/>
    </location>
</feature>
<dbReference type="InterPro" id="IPR038825">
    <property type="entry name" value="Apical_junction"/>
</dbReference>